<accession>A0A7W3Y511</accession>
<organism evidence="2 3">
    <name type="scientific">Marilutibacter spongiae</name>
    <dbReference type="NCBI Taxonomy" id="2025720"/>
    <lineage>
        <taxon>Bacteria</taxon>
        <taxon>Pseudomonadati</taxon>
        <taxon>Pseudomonadota</taxon>
        <taxon>Gammaproteobacteria</taxon>
        <taxon>Lysobacterales</taxon>
        <taxon>Lysobacteraceae</taxon>
        <taxon>Marilutibacter</taxon>
    </lineage>
</organism>
<sequence length="97" mass="10038">MSLLLALATGLLAWTSALALYAGSGHCRWPRLRVPRPRGSAIGAALAALALATAIADLGVGAGLCAMLAHWMLAMLVLPWLGAWREVAAPSPTRGRP</sequence>
<dbReference type="Proteomes" id="UP000523196">
    <property type="component" value="Unassembled WGS sequence"/>
</dbReference>
<proteinExistence type="predicted"/>
<keyword evidence="3" id="KW-1185">Reference proteome</keyword>
<gene>
    <name evidence="2" type="ORF">H4F98_05435</name>
</gene>
<dbReference type="EMBL" id="JACHTF010000004">
    <property type="protein sequence ID" value="MBB1060013.1"/>
    <property type="molecule type" value="Genomic_DNA"/>
</dbReference>
<reference evidence="2 3" key="1">
    <citation type="submission" date="2020-08" db="EMBL/GenBank/DDBJ databases">
        <authorList>
            <person name="Xu S."/>
            <person name="Li A."/>
        </authorList>
    </citation>
    <scope>NUCLEOTIDE SEQUENCE [LARGE SCALE GENOMIC DNA]</scope>
    <source>
        <strain evidence="2 3">119BY6-57</strain>
    </source>
</reference>
<protein>
    <recommendedName>
        <fullName evidence="4">DUF3325 domain-containing protein</fullName>
    </recommendedName>
</protein>
<evidence type="ECO:0000313" key="2">
    <source>
        <dbReference type="EMBL" id="MBB1060013.1"/>
    </source>
</evidence>
<evidence type="ECO:0008006" key="4">
    <source>
        <dbReference type="Google" id="ProtNLM"/>
    </source>
</evidence>
<keyword evidence="1" id="KW-0812">Transmembrane</keyword>
<name>A0A7W3Y511_9GAMM</name>
<keyword evidence="1" id="KW-0472">Membrane</keyword>
<evidence type="ECO:0000256" key="1">
    <source>
        <dbReference type="SAM" id="Phobius"/>
    </source>
</evidence>
<keyword evidence="1" id="KW-1133">Transmembrane helix</keyword>
<feature type="transmembrane region" description="Helical" evidence="1">
    <location>
        <begin position="43"/>
        <end position="69"/>
    </location>
</feature>
<evidence type="ECO:0000313" key="3">
    <source>
        <dbReference type="Proteomes" id="UP000523196"/>
    </source>
</evidence>
<dbReference type="RefSeq" id="WP_182685626.1">
    <property type="nucleotide sequence ID" value="NZ_JACHTF010000004.1"/>
</dbReference>
<comment type="caution">
    <text evidence="2">The sequence shown here is derived from an EMBL/GenBank/DDBJ whole genome shotgun (WGS) entry which is preliminary data.</text>
</comment>
<dbReference type="AlphaFoldDB" id="A0A7W3Y511"/>